<organism evidence="1 2">
    <name type="scientific">Trichothecium roseum</name>
    <dbReference type="NCBI Taxonomy" id="47278"/>
    <lineage>
        <taxon>Eukaryota</taxon>
        <taxon>Fungi</taxon>
        <taxon>Dikarya</taxon>
        <taxon>Ascomycota</taxon>
        <taxon>Pezizomycotina</taxon>
        <taxon>Sordariomycetes</taxon>
        <taxon>Hypocreomycetidae</taxon>
        <taxon>Hypocreales</taxon>
        <taxon>Hypocreales incertae sedis</taxon>
        <taxon>Trichothecium</taxon>
    </lineage>
</organism>
<reference evidence="1" key="1">
    <citation type="submission" date="2022-10" db="EMBL/GenBank/DDBJ databases">
        <title>Complete Genome of Trichothecium roseum strain YXFP-22015, a Plant Pathogen Isolated from Citrus.</title>
        <authorList>
            <person name="Wang Y."/>
            <person name="Zhu L."/>
        </authorList>
    </citation>
    <scope>NUCLEOTIDE SEQUENCE</scope>
    <source>
        <strain evidence="1">YXFP-22015</strain>
    </source>
</reference>
<gene>
    <name evidence="1" type="ORF">N3K66_000665</name>
</gene>
<dbReference type="EMBL" id="CM047940">
    <property type="protein sequence ID" value="KAI9904136.1"/>
    <property type="molecule type" value="Genomic_DNA"/>
</dbReference>
<keyword evidence="2" id="KW-1185">Reference proteome</keyword>
<protein>
    <submittedName>
        <fullName evidence="1">Uncharacterized protein</fullName>
    </submittedName>
</protein>
<sequence>MAPPSPRRSSRARATNAQSSSSSGASVRVERSTRNNKTSSGKSTPSASLSSEPLDDFDDTLLGRRRKRGQDEETDKSLRTDNTNTADGSDDAQDEEDEAVRCICGSEEYPGRPPIDGPDADIFAGIELTEDVTGFFVQCDVCKVWQHGACLGIFSAESSPDEYFCEQCRKDLHKIHTASNGQKYSKYLPLHRNSQATSRAASITKDGTRSPKPPGSKNSRPTSSSQSKRRSTMNSRDAAYDDEQLLRAIEASKEDNTTDGTESTLRRTKRGRSDSEENVVAVKRQRTNSQSESPVLEHNDVPTPDQSDDESQTRNSKRARNGRNTREKSEKDDKERQRLEAVNKRKGRADRRRGEEDTEESEEAPLAVSKPQSNPEEPINNVETTPAPPTPGTPPTNHTAVVSSHKRGVRSTHKKGAKAKAQVAHSREVSPARSLSRDILKNGDEPVPTSHPRVAPVDAKPKPKAGPTHKMSMLDMRRRVAAIMDFISRTQVDLAAEGSLPSSSSSSGDSSPRKTPTHVNGINGVYDFDKEFKDLSCVEMMDALTRDMVKWQNQYA</sequence>
<comment type="caution">
    <text evidence="1">The sequence shown here is derived from an EMBL/GenBank/DDBJ whole genome shotgun (WGS) entry which is preliminary data.</text>
</comment>
<name>A0ACC0VCF6_9HYPO</name>
<proteinExistence type="predicted"/>
<evidence type="ECO:0000313" key="2">
    <source>
        <dbReference type="Proteomes" id="UP001163324"/>
    </source>
</evidence>
<accession>A0ACC0VCF6</accession>
<dbReference type="Proteomes" id="UP001163324">
    <property type="component" value="Chromosome 1"/>
</dbReference>
<evidence type="ECO:0000313" key="1">
    <source>
        <dbReference type="EMBL" id="KAI9904136.1"/>
    </source>
</evidence>